<dbReference type="PROSITE" id="PS50931">
    <property type="entry name" value="HTH_LYSR"/>
    <property type="match status" value="1"/>
</dbReference>
<name>A0A7Y9W2A6_9PSED</name>
<comment type="similarity">
    <text evidence="1">Belongs to the LysR transcriptional regulatory family.</text>
</comment>
<dbReference type="Pfam" id="PF00126">
    <property type="entry name" value="HTH_1"/>
    <property type="match status" value="1"/>
</dbReference>
<dbReference type="InterPro" id="IPR005119">
    <property type="entry name" value="LysR_subst-bd"/>
</dbReference>
<dbReference type="Gene3D" id="1.10.10.10">
    <property type="entry name" value="Winged helix-like DNA-binding domain superfamily/Winged helix DNA-binding domain"/>
    <property type="match status" value="1"/>
</dbReference>
<dbReference type="InterPro" id="IPR036388">
    <property type="entry name" value="WH-like_DNA-bd_sf"/>
</dbReference>
<evidence type="ECO:0000313" key="7">
    <source>
        <dbReference type="Proteomes" id="UP000553035"/>
    </source>
</evidence>
<protein>
    <submittedName>
        <fullName evidence="6">DNA-binding transcriptional LysR family regulator</fullName>
    </submittedName>
</protein>
<dbReference type="EMBL" id="JACCAT010000001">
    <property type="protein sequence ID" value="NYH12358.1"/>
    <property type="molecule type" value="Genomic_DNA"/>
</dbReference>
<dbReference type="AlphaFoldDB" id="A0A7Y9W2A6"/>
<keyword evidence="3 6" id="KW-0238">DNA-binding</keyword>
<gene>
    <name evidence="6" type="ORF">GGI52_005401</name>
</gene>
<dbReference type="InterPro" id="IPR000847">
    <property type="entry name" value="LysR_HTH_N"/>
</dbReference>
<dbReference type="CDD" id="cd05466">
    <property type="entry name" value="PBP2_LTTR_substrate"/>
    <property type="match status" value="1"/>
</dbReference>
<dbReference type="Proteomes" id="UP000553035">
    <property type="component" value="Unassembled WGS sequence"/>
</dbReference>
<evidence type="ECO:0000259" key="5">
    <source>
        <dbReference type="PROSITE" id="PS50931"/>
    </source>
</evidence>
<proteinExistence type="inferred from homology"/>
<accession>A0A7Y9W2A6</accession>
<dbReference type="Gene3D" id="3.40.190.290">
    <property type="match status" value="1"/>
</dbReference>
<dbReference type="SUPFAM" id="SSF53850">
    <property type="entry name" value="Periplasmic binding protein-like II"/>
    <property type="match status" value="1"/>
</dbReference>
<comment type="caution">
    <text evidence="6">The sequence shown here is derived from an EMBL/GenBank/DDBJ whole genome shotgun (WGS) entry which is preliminary data.</text>
</comment>
<dbReference type="GO" id="GO:0000976">
    <property type="term" value="F:transcription cis-regulatory region binding"/>
    <property type="evidence" value="ECO:0007669"/>
    <property type="project" value="TreeGrafter"/>
</dbReference>
<reference evidence="6 7" key="1">
    <citation type="submission" date="2020-07" db="EMBL/GenBank/DDBJ databases">
        <title>Exploring microbial biodiversity for novel pathways involved in the catabolism of aromatic compounds derived from lignin.</title>
        <authorList>
            <person name="Elkins J."/>
        </authorList>
    </citation>
    <scope>NUCLEOTIDE SEQUENCE [LARGE SCALE GENOMIC DNA]</scope>
    <source>
        <strain evidence="6 7">VanB</strain>
    </source>
</reference>
<evidence type="ECO:0000313" key="6">
    <source>
        <dbReference type="EMBL" id="NYH12358.1"/>
    </source>
</evidence>
<keyword evidence="4" id="KW-0804">Transcription</keyword>
<dbReference type="PANTHER" id="PTHR30126:SF39">
    <property type="entry name" value="HTH-TYPE TRANSCRIPTIONAL REGULATOR CYSL"/>
    <property type="match status" value="1"/>
</dbReference>
<evidence type="ECO:0000256" key="4">
    <source>
        <dbReference type="ARBA" id="ARBA00023163"/>
    </source>
</evidence>
<dbReference type="SUPFAM" id="SSF46785">
    <property type="entry name" value="Winged helix' DNA-binding domain"/>
    <property type="match status" value="1"/>
</dbReference>
<feature type="domain" description="HTH lysR-type" evidence="5">
    <location>
        <begin position="1"/>
        <end position="59"/>
    </location>
</feature>
<dbReference type="Pfam" id="PF03466">
    <property type="entry name" value="LysR_substrate"/>
    <property type="match status" value="1"/>
</dbReference>
<evidence type="ECO:0000256" key="2">
    <source>
        <dbReference type="ARBA" id="ARBA00023015"/>
    </source>
</evidence>
<organism evidence="6 7">
    <name type="scientific">Pseudomonas moraviensis</name>
    <dbReference type="NCBI Taxonomy" id="321662"/>
    <lineage>
        <taxon>Bacteria</taxon>
        <taxon>Pseudomonadati</taxon>
        <taxon>Pseudomonadota</taxon>
        <taxon>Gammaproteobacteria</taxon>
        <taxon>Pseudomonadales</taxon>
        <taxon>Pseudomonadaceae</taxon>
        <taxon>Pseudomonas</taxon>
    </lineage>
</organism>
<keyword evidence="2" id="KW-0805">Transcription regulation</keyword>
<dbReference type="PANTHER" id="PTHR30126">
    <property type="entry name" value="HTH-TYPE TRANSCRIPTIONAL REGULATOR"/>
    <property type="match status" value="1"/>
</dbReference>
<dbReference type="RefSeq" id="WP_179695354.1">
    <property type="nucleotide sequence ID" value="NZ_JACCAT010000001.1"/>
</dbReference>
<evidence type="ECO:0000256" key="1">
    <source>
        <dbReference type="ARBA" id="ARBA00009437"/>
    </source>
</evidence>
<dbReference type="PRINTS" id="PR00039">
    <property type="entry name" value="HTHLYSR"/>
</dbReference>
<dbReference type="InterPro" id="IPR036390">
    <property type="entry name" value="WH_DNA-bd_sf"/>
</dbReference>
<sequence>MSHLTHLRTFLEAYRAKSFSKAAEHLGITQPAASMHVQAVEALVGKPLFHRLPRGVEPTEAADELARSVAPYLDGLESKIASLRPGLLKGGTIHLVGPSDFIHSQVAARLAPLMDEGFLLRFHTGTKKRIYEMLESKQIDFAITASLPDEQTHGFAHLLTERMLLVYAPSLLDRLGQHPTQEQLTQVPLIAFDEDLALVRPLWSSMFQIAPQLQASLTIPDLRIIKDLAIGGHGWTVLPDYQCADAIADGRLISPTIPTEAPVNVLYLVWRKSALQSPSRVYVRDFLLNAFASM</sequence>
<evidence type="ECO:0000256" key="3">
    <source>
        <dbReference type="ARBA" id="ARBA00023125"/>
    </source>
</evidence>
<dbReference type="GO" id="GO:0003700">
    <property type="term" value="F:DNA-binding transcription factor activity"/>
    <property type="evidence" value="ECO:0007669"/>
    <property type="project" value="InterPro"/>
</dbReference>